<evidence type="ECO:0000259" key="7">
    <source>
        <dbReference type="PROSITE" id="PS50966"/>
    </source>
</evidence>
<dbReference type="Pfam" id="PF03101">
    <property type="entry name" value="FAR1"/>
    <property type="match status" value="1"/>
</dbReference>
<evidence type="ECO:0000256" key="5">
    <source>
        <dbReference type="PROSITE-ProRule" id="PRU00325"/>
    </source>
</evidence>
<dbReference type="RefSeq" id="XP_015082854.1">
    <property type="nucleotide sequence ID" value="XM_015227368.2"/>
</dbReference>
<keyword evidence="3 5" id="KW-0863">Zinc-finger</keyword>
<organism evidence="8 9">
    <name type="scientific">Solanum pennellii</name>
    <name type="common">Tomato</name>
    <name type="synonym">Lycopersicon pennellii</name>
    <dbReference type="NCBI Taxonomy" id="28526"/>
    <lineage>
        <taxon>Eukaryota</taxon>
        <taxon>Viridiplantae</taxon>
        <taxon>Streptophyta</taxon>
        <taxon>Embryophyta</taxon>
        <taxon>Tracheophyta</taxon>
        <taxon>Spermatophyta</taxon>
        <taxon>Magnoliopsida</taxon>
        <taxon>eudicotyledons</taxon>
        <taxon>Gunneridae</taxon>
        <taxon>Pentapetalae</taxon>
        <taxon>asterids</taxon>
        <taxon>lamiids</taxon>
        <taxon>Solanales</taxon>
        <taxon>Solanaceae</taxon>
        <taxon>Solanoideae</taxon>
        <taxon>Solaneae</taxon>
        <taxon>Solanum</taxon>
        <taxon>Solanum subgen. Lycopersicon</taxon>
    </lineage>
</organism>
<comment type="function">
    <text evidence="6">Putative transcription activator involved in regulating light control of development.</text>
</comment>
<dbReference type="InterPro" id="IPR006564">
    <property type="entry name" value="Znf_PMZ"/>
</dbReference>
<evidence type="ECO:0000256" key="6">
    <source>
        <dbReference type="RuleBase" id="RU367018"/>
    </source>
</evidence>
<evidence type="ECO:0000256" key="2">
    <source>
        <dbReference type="ARBA" id="ARBA00022723"/>
    </source>
</evidence>
<evidence type="ECO:0000256" key="4">
    <source>
        <dbReference type="ARBA" id="ARBA00022833"/>
    </source>
</evidence>
<dbReference type="InterPro" id="IPR031052">
    <property type="entry name" value="FHY3/FAR1"/>
</dbReference>
<dbReference type="GeneID" id="107026411"/>
<reference evidence="9" key="2">
    <citation type="submission" date="2025-08" db="UniProtKB">
        <authorList>
            <consortium name="RefSeq"/>
        </authorList>
    </citation>
    <scope>IDENTIFICATION</scope>
</reference>
<feature type="domain" description="SWIM-type" evidence="7">
    <location>
        <begin position="520"/>
        <end position="556"/>
    </location>
</feature>
<evidence type="ECO:0000256" key="3">
    <source>
        <dbReference type="ARBA" id="ARBA00022771"/>
    </source>
</evidence>
<keyword evidence="4 6" id="KW-0862">Zinc</keyword>
<dbReference type="InterPro" id="IPR004330">
    <property type="entry name" value="FAR1_DNA_bnd_dom"/>
</dbReference>
<dbReference type="PANTHER" id="PTHR31669">
    <property type="entry name" value="PROTEIN FAR1-RELATED SEQUENCE 10-RELATED"/>
    <property type="match status" value="1"/>
</dbReference>
<accession>A0ABM1HAS8</accession>
<dbReference type="SMART" id="SM00575">
    <property type="entry name" value="ZnF_PMZ"/>
    <property type="match status" value="1"/>
</dbReference>
<dbReference type="PANTHER" id="PTHR31669:SF280">
    <property type="entry name" value="PROTEIN FAR1-RELATED SEQUENCE 2"/>
    <property type="match status" value="1"/>
</dbReference>
<keyword evidence="6" id="KW-0539">Nucleus</keyword>
<proteinExistence type="inferred from homology"/>
<sequence length="860" mass="98548">MEIDLRLSSGRNKRLDVYVDTNAIDDSIQSHVGEENVDGNGIGMDIVDVDIIDKGIENGEPEKGIEFDTKEAAYAYYREYARSVGFGITIKASRRSKKSGKFIDVKIACSRFGTKRESGSSRSCPKTDCKASIHMKRKQDGKWFIHSFMKEHNHEICQDDFYYSVKGRSKKSADVVYQKKGLQLALDEGDVELLLDTLALMQAERPNSYYAIDFDKEKRMRNVFWIDAKGRNDYVHFCDVIYLDTHYIRNKYKVPFLPIVGVNHHFQFLLLGCALVGEESSSTFNWLMRTWLRAVGGQSPRVVITDDDISLKEAVEEVFPKAQHCFCLWNVMEKVSQNLVGKITKREDFVKKLKKCMWFPLKEEEFEKRWWKMVDSFKLRDDDLIRSFFENRTKWVPVYMRNTFLAGLSTFERSESVSSFFKRYISSETTFKEFIDQYKLFVHEMYEEEAKADIEMRHRLPTIKTLSPYEKQMSTVYTNSVFMKFQAEVYGVAACTILNECEEGTEKLYRVNDREKHQSFMVSWCARESCIVCSCHFFEYAGILCRHAITVLQVSGVPNIPAMYKLERWTREAKTKGRACGIPSNPHHRIQRLNDLCKLAAKFGEIGSLSWENYELAVNTLQAALHDCVNANNSVKSSLVSNVSFSQCDPNFNEEIQGGSMAKSSKRKKVQKMRKVQSDVEVLSTRIQDSSLQMDQSNSKLPTHEDAFLAQRHVQGMDLSSRMATIAGYYAPPHQSVHGLGELSSFSMLQDRYCSNHQASHGVLGNLNYISAHSGYYSPQSIQGLLQGQLSVRAPLVHPSFNIQENSSDMVRFIHSMFCYFLFNVSSNFTPAPYCRTILPVSQENICSISVSLSWIGNSA</sequence>
<gene>
    <name evidence="9" type="primary">LOC107026411</name>
</gene>
<dbReference type="InterPro" id="IPR018289">
    <property type="entry name" value="MULE_transposase_dom"/>
</dbReference>
<evidence type="ECO:0000313" key="9">
    <source>
        <dbReference type="RefSeq" id="XP_015082854.1"/>
    </source>
</evidence>
<keyword evidence="8" id="KW-1185">Reference proteome</keyword>
<name>A0ABM1HAS8_SOLPN</name>
<dbReference type="InterPro" id="IPR007527">
    <property type="entry name" value="Znf_SWIM"/>
</dbReference>
<comment type="subcellular location">
    <subcellularLocation>
        <location evidence="6">Nucleus</location>
    </subcellularLocation>
</comment>
<keyword evidence="2 6" id="KW-0479">Metal-binding</keyword>
<dbReference type="Pfam" id="PF10551">
    <property type="entry name" value="MULE"/>
    <property type="match status" value="1"/>
</dbReference>
<dbReference type="Pfam" id="PF04434">
    <property type="entry name" value="SWIM"/>
    <property type="match status" value="1"/>
</dbReference>
<evidence type="ECO:0000256" key="1">
    <source>
        <dbReference type="ARBA" id="ARBA00005889"/>
    </source>
</evidence>
<dbReference type="PROSITE" id="PS50966">
    <property type="entry name" value="ZF_SWIM"/>
    <property type="match status" value="1"/>
</dbReference>
<evidence type="ECO:0000313" key="8">
    <source>
        <dbReference type="Proteomes" id="UP000694930"/>
    </source>
</evidence>
<reference evidence="8" key="1">
    <citation type="journal article" date="2014" name="Nat. Genet.">
        <title>The genome of the stress-tolerant wild tomato species Solanum pennellii.</title>
        <authorList>
            <person name="Bolger A."/>
            <person name="Scossa F."/>
            <person name="Bolger M.E."/>
            <person name="Lanz C."/>
            <person name="Maumus F."/>
            <person name="Tohge T."/>
            <person name="Quesneville H."/>
            <person name="Alseekh S."/>
            <person name="Sorensen I."/>
            <person name="Lichtenstein G."/>
            <person name="Fich E.A."/>
            <person name="Conte M."/>
            <person name="Keller H."/>
            <person name="Schneeberger K."/>
            <person name="Schwacke R."/>
            <person name="Ofner I."/>
            <person name="Vrebalov J."/>
            <person name="Xu Y."/>
            <person name="Osorio S."/>
            <person name="Aflitos S.A."/>
            <person name="Schijlen E."/>
            <person name="Jimenez-Gomez J.M."/>
            <person name="Ryngajllo M."/>
            <person name="Kimura S."/>
            <person name="Kumar R."/>
            <person name="Koenig D."/>
            <person name="Headland L.R."/>
            <person name="Maloof J.N."/>
            <person name="Sinha N."/>
            <person name="van Ham R.C."/>
            <person name="Lankhorst R.K."/>
            <person name="Mao L."/>
            <person name="Vogel A."/>
            <person name="Arsova B."/>
            <person name="Panstruga R."/>
            <person name="Fei Z."/>
            <person name="Rose J.K."/>
            <person name="Zamir D."/>
            <person name="Carrari F."/>
            <person name="Giovannoni J.J."/>
            <person name="Weigel D."/>
            <person name="Usadel B."/>
            <person name="Fernie A.R."/>
        </authorList>
    </citation>
    <scope>NUCLEOTIDE SEQUENCE [LARGE SCALE GENOMIC DNA]</scope>
    <source>
        <strain evidence="8">cv. LA0716</strain>
    </source>
</reference>
<comment type="similarity">
    <text evidence="1 6">Belongs to the FHY3/FAR1 family.</text>
</comment>
<dbReference type="Proteomes" id="UP000694930">
    <property type="component" value="Chromosome 7"/>
</dbReference>
<protein>
    <recommendedName>
        <fullName evidence="6">Protein FAR1-RELATED SEQUENCE</fullName>
    </recommendedName>
</protein>